<reference evidence="1 2" key="1">
    <citation type="submission" date="2017-04" db="EMBL/GenBank/DDBJ databases">
        <title>Whole genome sequence of Bdellovibrio bacteriovorus strain SSB218315.</title>
        <authorList>
            <person name="Oyedara O."/>
            <person name="Rodriguez-Perez M.A."/>
        </authorList>
    </citation>
    <scope>NUCLEOTIDE SEQUENCE [LARGE SCALE GENOMIC DNA]</scope>
    <source>
        <strain evidence="1 2">SSB218315</strain>
    </source>
</reference>
<evidence type="ECO:0000313" key="1">
    <source>
        <dbReference type="EMBL" id="ASD64679.1"/>
    </source>
</evidence>
<dbReference type="InterPro" id="IPR036249">
    <property type="entry name" value="Thioredoxin-like_sf"/>
</dbReference>
<dbReference type="AlphaFoldDB" id="A0A1Z3NB47"/>
<evidence type="ECO:0000313" key="2">
    <source>
        <dbReference type="Proteomes" id="UP000197003"/>
    </source>
</evidence>
<organism evidence="1 2">
    <name type="scientific">Bdellovibrio bacteriovorus</name>
    <dbReference type="NCBI Taxonomy" id="959"/>
    <lineage>
        <taxon>Bacteria</taxon>
        <taxon>Pseudomonadati</taxon>
        <taxon>Bdellovibrionota</taxon>
        <taxon>Bdellovibrionia</taxon>
        <taxon>Bdellovibrionales</taxon>
        <taxon>Pseudobdellovibrionaceae</taxon>
        <taxon>Bdellovibrio</taxon>
    </lineage>
</organism>
<dbReference type="RefSeq" id="WP_088566129.1">
    <property type="nucleotide sequence ID" value="NZ_CP020946.1"/>
</dbReference>
<dbReference type="Proteomes" id="UP000197003">
    <property type="component" value="Chromosome"/>
</dbReference>
<accession>A0A1Z3NB47</accession>
<dbReference type="PANTHER" id="PTHR28630">
    <property type="match status" value="1"/>
</dbReference>
<protein>
    <recommendedName>
        <fullName evidence="3">Thioredoxin domain-containing protein</fullName>
    </recommendedName>
</protein>
<name>A0A1Z3NB47_BDEBC</name>
<evidence type="ECO:0008006" key="3">
    <source>
        <dbReference type="Google" id="ProtNLM"/>
    </source>
</evidence>
<gene>
    <name evidence="1" type="ORF">B9G79_14440</name>
</gene>
<sequence length="183" mass="20415">MASTSSNTVCDISRLSQVFVTGEDQNKFKLGTFWQKAPAILIFLRHFACIACRAHAKDVWANRDKYEKAGAQIYFIGNGSPTMIKVFKEDLGLEGAWVFTDPNLESFHAAGFKRGFFSAYGFKSLSSIRKLKEQGHVAKRWSPEQGDATQLGGILVVKPGGKVTYQYISEYQGDVEEPQDYSP</sequence>
<proteinExistence type="predicted"/>
<dbReference type="Pfam" id="PF13911">
    <property type="entry name" value="AhpC-TSA_2"/>
    <property type="match status" value="1"/>
</dbReference>
<dbReference type="SUPFAM" id="SSF52833">
    <property type="entry name" value="Thioredoxin-like"/>
    <property type="match status" value="1"/>
</dbReference>
<dbReference type="Gene3D" id="3.40.30.10">
    <property type="entry name" value="Glutaredoxin"/>
    <property type="match status" value="1"/>
</dbReference>
<dbReference type="EMBL" id="CP020946">
    <property type="protein sequence ID" value="ASD64679.1"/>
    <property type="molecule type" value="Genomic_DNA"/>
</dbReference>
<dbReference type="InterPro" id="IPR032801">
    <property type="entry name" value="PXL2A/B/C"/>
</dbReference>
<dbReference type="PANTHER" id="PTHR28630:SF3">
    <property type="entry name" value="PEROXIREDOXIN-LIKE 2C"/>
    <property type="match status" value="1"/>
</dbReference>
<dbReference type="OrthoDB" id="200319at2"/>